<evidence type="ECO:0000256" key="5">
    <source>
        <dbReference type="ARBA" id="ARBA00012121"/>
    </source>
</evidence>
<evidence type="ECO:0000256" key="11">
    <source>
        <dbReference type="ARBA" id="ARBA00031393"/>
    </source>
</evidence>
<keyword evidence="6 13" id="KW-0808">Transferase</keyword>
<dbReference type="Proteomes" id="UP000233248">
    <property type="component" value="Unassembled WGS sequence"/>
</dbReference>
<keyword evidence="13" id="KW-0597">Phosphoprotein</keyword>
<dbReference type="PANTHER" id="PTHR11055">
    <property type="entry name" value="BIFUNCTIONAL 3'-PHOSPHOADENOSINE 5'-PHOSPHOSULFATE SYNTHASE"/>
    <property type="match status" value="1"/>
</dbReference>
<evidence type="ECO:0000256" key="7">
    <source>
        <dbReference type="ARBA" id="ARBA00022741"/>
    </source>
</evidence>
<dbReference type="EC" id="2.7.1.25" evidence="5 13"/>
<comment type="catalytic activity">
    <reaction evidence="1 13 14">
        <text>adenosine 5'-phosphosulfate + ATP = 3'-phosphoadenylyl sulfate + ADP + H(+)</text>
        <dbReference type="Rhea" id="RHEA:24152"/>
        <dbReference type="ChEBI" id="CHEBI:15378"/>
        <dbReference type="ChEBI" id="CHEBI:30616"/>
        <dbReference type="ChEBI" id="CHEBI:58243"/>
        <dbReference type="ChEBI" id="CHEBI:58339"/>
        <dbReference type="ChEBI" id="CHEBI:456216"/>
        <dbReference type="EC" id="2.7.1.25"/>
    </reaction>
</comment>
<dbReference type="HAMAP" id="MF_00065">
    <property type="entry name" value="Adenylyl_sulf_kinase"/>
    <property type="match status" value="1"/>
</dbReference>
<dbReference type="NCBIfam" id="NF003013">
    <property type="entry name" value="PRK03846.1"/>
    <property type="match status" value="1"/>
</dbReference>
<name>A0A2N1J5K8_9BACT</name>
<evidence type="ECO:0000256" key="8">
    <source>
        <dbReference type="ARBA" id="ARBA00022777"/>
    </source>
</evidence>
<dbReference type="FunFam" id="3.40.50.300:FF:000212">
    <property type="entry name" value="Adenylyl-sulfate kinase"/>
    <property type="match status" value="1"/>
</dbReference>
<comment type="caution">
    <text evidence="16">The sequence shown here is derived from an EMBL/GenBank/DDBJ whole genome shotgun (WGS) entry which is preliminary data.</text>
</comment>
<evidence type="ECO:0000256" key="13">
    <source>
        <dbReference type="HAMAP-Rule" id="MF_00065"/>
    </source>
</evidence>
<evidence type="ECO:0000313" key="16">
    <source>
        <dbReference type="EMBL" id="PKI81841.1"/>
    </source>
</evidence>
<dbReference type="KEGG" id="ahs:AHALO_0820"/>
<evidence type="ECO:0000256" key="14">
    <source>
        <dbReference type="RuleBase" id="RU004347"/>
    </source>
</evidence>
<keyword evidence="8 13" id="KW-0418">Kinase</keyword>
<reference evidence="16 17" key="1">
    <citation type="submission" date="2017-09" db="EMBL/GenBank/DDBJ databases">
        <title>Genomics of the genus Arcobacter.</title>
        <authorList>
            <person name="Perez-Cataluna A."/>
            <person name="Figueras M.J."/>
            <person name="Salas-Masso N."/>
        </authorList>
    </citation>
    <scope>NUCLEOTIDE SEQUENCE [LARGE SCALE GENOMIC DNA]</scope>
    <source>
        <strain evidence="16 17">DSM 18005</strain>
    </source>
</reference>
<protein>
    <recommendedName>
        <fullName evidence="5 13">Adenylyl-sulfate kinase</fullName>
        <ecNumber evidence="5 13">2.7.1.25</ecNumber>
    </recommendedName>
    <alternativeName>
        <fullName evidence="11 13">APS kinase</fullName>
    </alternativeName>
    <alternativeName>
        <fullName evidence="12 13">ATP adenosine-5'-phosphosulfate 3'-phosphotransferase</fullName>
    </alternativeName>
    <alternativeName>
        <fullName evidence="10 13">Adenosine-5'-phosphosulfate kinase</fullName>
    </alternativeName>
</protein>
<comment type="pathway">
    <text evidence="3 13 14">Sulfur metabolism; hydrogen sulfide biosynthesis; sulfite from sulfate: step 2/3.</text>
</comment>
<dbReference type="GO" id="GO:0000103">
    <property type="term" value="P:sulfate assimilation"/>
    <property type="evidence" value="ECO:0007669"/>
    <property type="project" value="UniProtKB-UniRule"/>
</dbReference>
<accession>A0A2N1J5K8</accession>
<sequence length="213" mass="24504">MIEKKHETNENIIWHKQHVEKEDRVRVLSQKPCILWFTGLSGSGKSTIANAVELELFKRGRKTYLLDGDNVRHGLNKDLGFSEIDRIENIRRIGEVSKLFVDSGLIVLTAFISPFRSDRQIAKSLVKYDEFIEIFVDTPLEICESRDPKGLYKKAREGAIKNFTGISSPYEEPEEPHIHINTEKHTVQECTDIVINHLIKHGYIQGDENDYAI</sequence>
<dbReference type="EMBL" id="NXIF01000007">
    <property type="protein sequence ID" value="PKI81841.1"/>
    <property type="molecule type" value="Genomic_DNA"/>
</dbReference>
<dbReference type="InterPro" id="IPR059117">
    <property type="entry name" value="APS_kinase_dom"/>
</dbReference>
<keyword evidence="17" id="KW-1185">Reference proteome</keyword>
<keyword evidence="9 13" id="KW-0067">ATP-binding</keyword>
<keyword evidence="7 13" id="KW-0547">Nucleotide-binding</keyword>
<dbReference type="RefSeq" id="WP_101183512.1">
    <property type="nucleotide sequence ID" value="NZ_CP031218.1"/>
</dbReference>
<dbReference type="InterPro" id="IPR002891">
    <property type="entry name" value="APS"/>
</dbReference>
<dbReference type="Gene3D" id="3.40.50.300">
    <property type="entry name" value="P-loop containing nucleotide triphosphate hydrolases"/>
    <property type="match status" value="1"/>
</dbReference>
<dbReference type="AlphaFoldDB" id="A0A2N1J5K8"/>
<feature type="binding site" evidence="13">
    <location>
        <begin position="39"/>
        <end position="46"/>
    </location>
    <ligand>
        <name>ATP</name>
        <dbReference type="ChEBI" id="CHEBI:30616"/>
    </ligand>
</feature>
<evidence type="ECO:0000256" key="3">
    <source>
        <dbReference type="ARBA" id="ARBA00004806"/>
    </source>
</evidence>
<evidence type="ECO:0000259" key="15">
    <source>
        <dbReference type="Pfam" id="PF01583"/>
    </source>
</evidence>
<feature type="domain" description="APS kinase" evidence="15">
    <location>
        <begin position="31"/>
        <end position="181"/>
    </location>
</feature>
<dbReference type="PANTHER" id="PTHR11055:SF1">
    <property type="entry name" value="PAPS SYNTHETASE, ISOFORM D"/>
    <property type="match status" value="1"/>
</dbReference>
<evidence type="ECO:0000256" key="1">
    <source>
        <dbReference type="ARBA" id="ARBA00001823"/>
    </source>
</evidence>
<comment type="similarity">
    <text evidence="4 13 14">Belongs to the APS kinase family.</text>
</comment>
<evidence type="ECO:0000256" key="2">
    <source>
        <dbReference type="ARBA" id="ARBA00002632"/>
    </source>
</evidence>
<dbReference type="GO" id="GO:0005524">
    <property type="term" value="F:ATP binding"/>
    <property type="evidence" value="ECO:0007669"/>
    <property type="project" value="UniProtKB-UniRule"/>
</dbReference>
<comment type="function">
    <text evidence="2 13 14">Catalyzes the synthesis of activated sulfate.</text>
</comment>
<evidence type="ECO:0000256" key="12">
    <source>
        <dbReference type="ARBA" id="ARBA00031464"/>
    </source>
</evidence>
<proteinExistence type="inferred from homology"/>
<dbReference type="SUPFAM" id="SSF52540">
    <property type="entry name" value="P-loop containing nucleoside triphosphate hydrolases"/>
    <property type="match status" value="1"/>
</dbReference>
<dbReference type="GO" id="GO:0004020">
    <property type="term" value="F:adenylylsulfate kinase activity"/>
    <property type="evidence" value="ECO:0007669"/>
    <property type="project" value="UniProtKB-UniRule"/>
</dbReference>
<dbReference type="UniPathway" id="UPA00140">
    <property type="reaction ID" value="UER00205"/>
</dbReference>
<dbReference type="GO" id="GO:0070814">
    <property type="term" value="P:hydrogen sulfide biosynthetic process"/>
    <property type="evidence" value="ECO:0007669"/>
    <property type="project" value="UniProtKB-UniRule"/>
</dbReference>
<evidence type="ECO:0000256" key="6">
    <source>
        <dbReference type="ARBA" id="ARBA00022679"/>
    </source>
</evidence>
<evidence type="ECO:0000256" key="9">
    <source>
        <dbReference type="ARBA" id="ARBA00022840"/>
    </source>
</evidence>
<feature type="active site" description="Phosphoserine intermediate" evidence="13">
    <location>
        <position position="113"/>
    </location>
</feature>
<dbReference type="Pfam" id="PF01583">
    <property type="entry name" value="APS_kinase"/>
    <property type="match status" value="1"/>
</dbReference>
<evidence type="ECO:0000256" key="10">
    <source>
        <dbReference type="ARBA" id="ARBA00029724"/>
    </source>
</evidence>
<evidence type="ECO:0000256" key="4">
    <source>
        <dbReference type="ARBA" id="ARBA00007008"/>
    </source>
</evidence>
<evidence type="ECO:0000313" key="17">
    <source>
        <dbReference type="Proteomes" id="UP000233248"/>
    </source>
</evidence>
<dbReference type="InterPro" id="IPR027417">
    <property type="entry name" value="P-loop_NTPase"/>
</dbReference>
<dbReference type="OrthoDB" id="9804504at2"/>
<organism evidence="16 17">
    <name type="scientific">Malaciobacter halophilus</name>
    <dbReference type="NCBI Taxonomy" id="197482"/>
    <lineage>
        <taxon>Bacteria</taxon>
        <taxon>Pseudomonadati</taxon>
        <taxon>Campylobacterota</taxon>
        <taxon>Epsilonproteobacteria</taxon>
        <taxon>Campylobacterales</taxon>
        <taxon>Arcobacteraceae</taxon>
        <taxon>Malaciobacter</taxon>
    </lineage>
</organism>
<dbReference type="NCBIfam" id="TIGR00455">
    <property type="entry name" value="apsK"/>
    <property type="match status" value="1"/>
</dbReference>
<dbReference type="CDD" id="cd02027">
    <property type="entry name" value="APSK"/>
    <property type="match status" value="1"/>
</dbReference>
<gene>
    <name evidence="13 16" type="primary">cysC</name>
    <name evidence="16" type="ORF">CP960_01725</name>
</gene>